<gene>
    <name evidence="1" type="ORF">UFOVP845_8</name>
</gene>
<organism evidence="1">
    <name type="scientific">uncultured Caudovirales phage</name>
    <dbReference type="NCBI Taxonomy" id="2100421"/>
    <lineage>
        <taxon>Viruses</taxon>
        <taxon>Duplodnaviria</taxon>
        <taxon>Heunggongvirae</taxon>
        <taxon>Uroviricota</taxon>
        <taxon>Caudoviricetes</taxon>
        <taxon>Peduoviridae</taxon>
        <taxon>Maltschvirus</taxon>
        <taxon>Maltschvirus maltsch</taxon>
    </lineage>
</organism>
<dbReference type="InterPro" id="IPR011856">
    <property type="entry name" value="tRNA_endonuc-like_dom_sf"/>
</dbReference>
<dbReference type="Gene3D" id="3.40.1350.10">
    <property type="match status" value="1"/>
</dbReference>
<proteinExistence type="predicted"/>
<accession>A0A6J5P4T2</accession>
<sequence>MRLSDFQDIAQRGVVTFGDLDYRGKCATEAQEQITFFARLRREYGATWGALAIHPRNEGLRAGGQLGAIARHKAEGMVSGAADIIIPGRVTFVCELKRRDPTQGRWQDGQREYLEAAANAGAFACVALGCDAAWQAVHAWIAASD</sequence>
<protein>
    <recommendedName>
        <fullName evidence="2">VRR-NUC domain containing protein</fullName>
    </recommendedName>
</protein>
<name>A0A6J5P4T2_9CAUD</name>
<reference evidence="1" key="1">
    <citation type="submission" date="2020-04" db="EMBL/GenBank/DDBJ databases">
        <authorList>
            <person name="Chiriac C."/>
            <person name="Salcher M."/>
            <person name="Ghai R."/>
            <person name="Kavagutti S V."/>
        </authorList>
    </citation>
    <scope>NUCLEOTIDE SEQUENCE</scope>
</reference>
<dbReference type="GO" id="GO:0003676">
    <property type="term" value="F:nucleic acid binding"/>
    <property type="evidence" value="ECO:0007669"/>
    <property type="project" value="InterPro"/>
</dbReference>
<evidence type="ECO:0000313" key="1">
    <source>
        <dbReference type="EMBL" id="CAB4166052.1"/>
    </source>
</evidence>
<evidence type="ECO:0008006" key="2">
    <source>
        <dbReference type="Google" id="ProtNLM"/>
    </source>
</evidence>
<dbReference type="EMBL" id="LR796781">
    <property type="protein sequence ID" value="CAB4166052.1"/>
    <property type="molecule type" value="Genomic_DNA"/>
</dbReference>